<evidence type="ECO:0000256" key="16">
    <source>
        <dbReference type="ARBA" id="ARBA00044217"/>
    </source>
</evidence>
<dbReference type="Pfam" id="PF00067">
    <property type="entry name" value="p450"/>
    <property type="match status" value="1"/>
</dbReference>
<dbReference type="AlphaFoldDB" id="A0AAV4SBX3"/>
<comment type="cofactor">
    <cofactor evidence="21">
        <name>heme</name>
        <dbReference type="ChEBI" id="CHEBI:30413"/>
    </cofactor>
</comment>
<dbReference type="InterPro" id="IPR036396">
    <property type="entry name" value="Cyt_P450_sf"/>
</dbReference>
<evidence type="ECO:0000256" key="10">
    <source>
        <dbReference type="ARBA" id="ARBA00023004"/>
    </source>
</evidence>
<evidence type="ECO:0000256" key="18">
    <source>
        <dbReference type="ARBA" id="ARBA00044282"/>
    </source>
</evidence>
<dbReference type="PANTHER" id="PTHR24300">
    <property type="entry name" value="CYTOCHROME P450 508A4-RELATED"/>
    <property type="match status" value="1"/>
</dbReference>
<keyword evidence="11 22" id="KW-0503">Monooxygenase</keyword>
<evidence type="ECO:0000256" key="5">
    <source>
        <dbReference type="ARBA" id="ARBA00022617"/>
    </source>
</evidence>
<dbReference type="Gene3D" id="1.10.630.10">
    <property type="entry name" value="Cytochrome P450"/>
    <property type="match status" value="1"/>
</dbReference>
<organism evidence="24 25">
    <name type="scientific">Caerostris darwini</name>
    <dbReference type="NCBI Taxonomy" id="1538125"/>
    <lineage>
        <taxon>Eukaryota</taxon>
        <taxon>Metazoa</taxon>
        <taxon>Ecdysozoa</taxon>
        <taxon>Arthropoda</taxon>
        <taxon>Chelicerata</taxon>
        <taxon>Arachnida</taxon>
        <taxon>Araneae</taxon>
        <taxon>Araneomorphae</taxon>
        <taxon>Entelegynae</taxon>
        <taxon>Araneoidea</taxon>
        <taxon>Araneidae</taxon>
        <taxon>Caerostris</taxon>
    </lineage>
</organism>
<dbReference type="EMBL" id="BPLQ01007615">
    <property type="protein sequence ID" value="GIY31165.1"/>
    <property type="molecule type" value="Genomic_DNA"/>
</dbReference>
<keyword evidence="5 21" id="KW-0349">Heme</keyword>
<dbReference type="GO" id="GO:0020037">
    <property type="term" value="F:heme binding"/>
    <property type="evidence" value="ECO:0007669"/>
    <property type="project" value="InterPro"/>
</dbReference>
<dbReference type="PANTHER" id="PTHR24300:SF403">
    <property type="entry name" value="CYTOCHROME P450 306A1"/>
    <property type="match status" value="1"/>
</dbReference>
<keyword evidence="9 22" id="KW-0560">Oxidoreductase</keyword>
<keyword evidence="7" id="KW-0256">Endoplasmic reticulum</keyword>
<proteinExistence type="inferred from homology"/>
<comment type="subcellular location">
    <subcellularLocation>
        <location evidence="1">Endomembrane system</location>
        <topology evidence="1">Peripheral membrane protein</topology>
    </subcellularLocation>
    <subcellularLocation>
        <location evidence="3">Endoplasmic reticulum membrane</location>
    </subcellularLocation>
    <subcellularLocation>
        <location evidence="2">Microsome membrane</location>
    </subcellularLocation>
</comment>
<evidence type="ECO:0000256" key="9">
    <source>
        <dbReference type="ARBA" id="ARBA00023002"/>
    </source>
</evidence>
<keyword evidence="6 21" id="KW-0479">Metal-binding</keyword>
<dbReference type="PRINTS" id="PR00385">
    <property type="entry name" value="P450"/>
</dbReference>
<name>A0AAV4SBX3_9ARAC</name>
<evidence type="ECO:0000256" key="7">
    <source>
        <dbReference type="ARBA" id="ARBA00022824"/>
    </source>
</evidence>
<evidence type="ECO:0000256" key="15">
    <source>
        <dbReference type="ARBA" id="ARBA00044116"/>
    </source>
</evidence>
<dbReference type="EC" id="1.14.14.16" evidence="14"/>
<evidence type="ECO:0000256" key="13">
    <source>
        <dbReference type="ARBA" id="ARBA00023136"/>
    </source>
</evidence>
<evidence type="ECO:0000256" key="20">
    <source>
        <dbReference type="ARBA" id="ARBA00044342"/>
    </source>
</evidence>
<dbReference type="GO" id="GO:0004509">
    <property type="term" value="F:steroid 21-monooxygenase activity"/>
    <property type="evidence" value="ECO:0007669"/>
    <property type="project" value="UniProtKB-EC"/>
</dbReference>
<keyword evidence="23" id="KW-1133">Transmembrane helix</keyword>
<evidence type="ECO:0000256" key="2">
    <source>
        <dbReference type="ARBA" id="ARBA00004524"/>
    </source>
</evidence>
<evidence type="ECO:0000256" key="19">
    <source>
        <dbReference type="ARBA" id="ARBA00044304"/>
    </source>
</evidence>
<evidence type="ECO:0000256" key="3">
    <source>
        <dbReference type="ARBA" id="ARBA00004586"/>
    </source>
</evidence>
<evidence type="ECO:0000256" key="17">
    <source>
        <dbReference type="ARBA" id="ARBA00044265"/>
    </source>
</evidence>
<comment type="similarity">
    <text evidence="4 22">Belongs to the cytochrome P450 family.</text>
</comment>
<feature type="transmembrane region" description="Helical" evidence="23">
    <location>
        <begin position="16"/>
        <end position="34"/>
    </location>
</feature>
<dbReference type="PRINTS" id="PR00463">
    <property type="entry name" value="EP450I"/>
</dbReference>
<dbReference type="GO" id="GO:0008202">
    <property type="term" value="P:steroid metabolic process"/>
    <property type="evidence" value="ECO:0007669"/>
    <property type="project" value="UniProtKB-ARBA"/>
</dbReference>
<evidence type="ECO:0000313" key="24">
    <source>
        <dbReference type="EMBL" id="GIY31165.1"/>
    </source>
</evidence>
<evidence type="ECO:0000256" key="8">
    <source>
        <dbReference type="ARBA" id="ARBA00022848"/>
    </source>
</evidence>
<dbReference type="GO" id="GO:0005506">
    <property type="term" value="F:iron ion binding"/>
    <property type="evidence" value="ECO:0007669"/>
    <property type="project" value="InterPro"/>
</dbReference>
<evidence type="ECO:0000256" key="4">
    <source>
        <dbReference type="ARBA" id="ARBA00010617"/>
    </source>
</evidence>
<dbReference type="GO" id="GO:0006082">
    <property type="term" value="P:organic acid metabolic process"/>
    <property type="evidence" value="ECO:0007669"/>
    <property type="project" value="TreeGrafter"/>
</dbReference>
<dbReference type="GO" id="GO:0006805">
    <property type="term" value="P:xenobiotic metabolic process"/>
    <property type="evidence" value="ECO:0007669"/>
    <property type="project" value="TreeGrafter"/>
</dbReference>
<dbReference type="GO" id="GO:0008610">
    <property type="term" value="P:lipid biosynthetic process"/>
    <property type="evidence" value="ECO:0007669"/>
    <property type="project" value="UniProtKB-ARBA"/>
</dbReference>
<evidence type="ECO:0000256" key="23">
    <source>
        <dbReference type="SAM" id="Phobius"/>
    </source>
</evidence>
<evidence type="ECO:0000256" key="6">
    <source>
        <dbReference type="ARBA" id="ARBA00022723"/>
    </source>
</evidence>
<keyword evidence="13 23" id="KW-0472">Membrane</keyword>
<evidence type="ECO:0000256" key="1">
    <source>
        <dbReference type="ARBA" id="ARBA00004184"/>
    </source>
</evidence>
<evidence type="ECO:0000256" key="21">
    <source>
        <dbReference type="PIRSR" id="PIRSR602401-1"/>
    </source>
</evidence>
<dbReference type="InterPro" id="IPR001128">
    <property type="entry name" value="Cyt_P450"/>
</dbReference>
<evidence type="ECO:0000256" key="11">
    <source>
        <dbReference type="ARBA" id="ARBA00023033"/>
    </source>
</evidence>
<keyword evidence="10 21" id="KW-0408">Iron</keyword>
<dbReference type="InterPro" id="IPR050182">
    <property type="entry name" value="Cytochrome_P450_fam2"/>
</dbReference>
<dbReference type="SUPFAM" id="SSF48264">
    <property type="entry name" value="Cytochrome P450"/>
    <property type="match status" value="1"/>
</dbReference>
<sequence length="502" mass="57494">MFSNYHSYFLDNTSPALRMLLVFVVVLCFVRSWMRRSRGKTPPGPLCLPILGYLLQIRNNYHVKLTQLHKQFGSVYQIYLGTKRVVVINDPQLIRDAFRQKVFSGRPDTGLTKLLQGLGVINSVGELWHEQRAFLHTFLRNFGAKNMGPNKTTLERNMQEQVSELLTSLSETNGSPINIRPKFATAVSNVIGSLLMNTTFSNDQAFIRLMHVIEEGFKLLTVAAPVNFMPFLRYVPFMRYSYCKIENNRKETSKYFAHIADKHRKDLNSENVRDFVDSFLVQQQKAKTLDKKTYFSDEQLLQVMGDVFSAGLETVTSALEWSVLFLVTHPHVQNRLREEIDDIVGTERKPELDDLPRMKYTEATILEVLRRGNIITLGNAHAAIEDTSINGFFIPKGTHIMPNLYSIHMDPTLWNSPEEFLPERFLVNGAISKPNHFMPFSVGRRMCVGDTLTKMEIFLFLTGVLQKFELRVPEGEEPPSLEGITHISMTAKPFKVSVVPRR</sequence>
<reference evidence="24 25" key="1">
    <citation type="submission" date="2021-06" db="EMBL/GenBank/DDBJ databases">
        <title>Caerostris darwini draft genome.</title>
        <authorList>
            <person name="Kono N."/>
            <person name="Arakawa K."/>
        </authorList>
    </citation>
    <scope>NUCLEOTIDE SEQUENCE [LARGE SCALE GENOMIC DNA]</scope>
</reference>
<feature type="binding site" description="axial binding residue" evidence="21">
    <location>
        <position position="447"/>
    </location>
    <ligand>
        <name>heme</name>
        <dbReference type="ChEBI" id="CHEBI:30413"/>
    </ligand>
    <ligandPart>
        <name>Fe</name>
        <dbReference type="ChEBI" id="CHEBI:18248"/>
    </ligandPart>
</feature>
<dbReference type="Proteomes" id="UP001054837">
    <property type="component" value="Unassembled WGS sequence"/>
</dbReference>
<evidence type="ECO:0000313" key="25">
    <source>
        <dbReference type="Proteomes" id="UP001054837"/>
    </source>
</evidence>
<dbReference type="PROSITE" id="PS00086">
    <property type="entry name" value="CYTOCHROME_P450"/>
    <property type="match status" value="1"/>
</dbReference>
<keyword evidence="23" id="KW-0812">Transmembrane</keyword>
<keyword evidence="8" id="KW-0492">Microsome</keyword>
<dbReference type="InterPro" id="IPR002401">
    <property type="entry name" value="Cyt_P450_E_grp-I"/>
</dbReference>
<accession>A0AAV4SBX3</accession>
<evidence type="ECO:0000256" key="14">
    <source>
        <dbReference type="ARBA" id="ARBA00044040"/>
    </source>
</evidence>
<keyword evidence="25" id="KW-1185">Reference proteome</keyword>
<evidence type="ECO:0000256" key="12">
    <source>
        <dbReference type="ARBA" id="ARBA00023121"/>
    </source>
</evidence>
<keyword evidence="12" id="KW-0446">Lipid-binding</keyword>
<protein>
    <recommendedName>
        <fullName evidence="15">Steroid 21-hydroxylase</fullName>
        <ecNumber evidence="14">1.14.14.16</ecNumber>
    </recommendedName>
    <alternativeName>
        <fullName evidence="19">21-OHase</fullName>
    </alternativeName>
    <alternativeName>
        <fullName evidence="16">Cytochrome P-450c21</fullName>
    </alternativeName>
    <alternativeName>
        <fullName evidence="20">Cytochrome P450 21</fullName>
    </alternativeName>
    <alternativeName>
        <fullName evidence="18">Cytochrome P450 XXI</fullName>
    </alternativeName>
    <alternativeName>
        <fullName evidence="17">Cytochrome P450-C21</fullName>
    </alternativeName>
</protein>
<dbReference type="GO" id="GO:0005789">
    <property type="term" value="C:endoplasmic reticulum membrane"/>
    <property type="evidence" value="ECO:0007669"/>
    <property type="project" value="UniProtKB-SubCell"/>
</dbReference>
<gene>
    <name evidence="24" type="primary">Cyp18a1</name>
    <name evidence="24" type="ORF">CDAR_6051</name>
</gene>
<evidence type="ECO:0000256" key="22">
    <source>
        <dbReference type="RuleBase" id="RU000461"/>
    </source>
</evidence>
<comment type="caution">
    <text evidence="24">The sequence shown here is derived from an EMBL/GenBank/DDBJ whole genome shotgun (WGS) entry which is preliminary data.</text>
</comment>
<dbReference type="InterPro" id="IPR017972">
    <property type="entry name" value="Cyt_P450_CS"/>
</dbReference>
<dbReference type="FunFam" id="1.10.630.10:FF:000049">
    <property type="entry name" value="steroid 21-hydroxylase isoform X1"/>
    <property type="match status" value="1"/>
</dbReference>
<dbReference type="GO" id="GO:0008289">
    <property type="term" value="F:lipid binding"/>
    <property type="evidence" value="ECO:0007669"/>
    <property type="project" value="UniProtKB-KW"/>
</dbReference>